<reference evidence="1 2" key="1">
    <citation type="submission" date="2019-08" db="EMBL/GenBank/DDBJ databases">
        <authorList>
            <person name="Peeters C."/>
        </authorList>
    </citation>
    <scope>NUCLEOTIDE SEQUENCE [LARGE SCALE GENOMIC DNA]</scope>
    <source>
        <strain evidence="1 2">LMG 31110</strain>
    </source>
</reference>
<dbReference type="Proteomes" id="UP000337189">
    <property type="component" value="Unassembled WGS sequence"/>
</dbReference>
<sequence>MNTMLLDQEIWDVCLDANGDWAMASDPYALAQDVASELKTFLGECYYDTSVGIRYKEDILGKLPPISLVRSQMETAALRVVGIRTAQCVFDSFSNRALSGYVLCSTTANQTFKVMF</sequence>
<name>A0A5E4TX06_9BURK</name>
<evidence type="ECO:0008006" key="3">
    <source>
        <dbReference type="Google" id="ProtNLM"/>
    </source>
</evidence>
<accession>A0A5E4TX06</accession>
<organism evidence="1 2">
    <name type="scientific">Pandoraea communis</name>
    <dbReference type="NCBI Taxonomy" id="2508297"/>
    <lineage>
        <taxon>Bacteria</taxon>
        <taxon>Pseudomonadati</taxon>
        <taxon>Pseudomonadota</taxon>
        <taxon>Betaproteobacteria</taxon>
        <taxon>Burkholderiales</taxon>
        <taxon>Burkholderiaceae</taxon>
        <taxon>Pandoraea</taxon>
    </lineage>
</organism>
<proteinExistence type="predicted"/>
<dbReference type="EMBL" id="CABPSJ010000002">
    <property type="protein sequence ID" value="VVD90449.1"/>
    <property type="molecule type" value="Genomic_DNA"/>
</dbReference>
<dbReference type="Pfam" id="PF10934">
    <property type="entry name" value="Sheath_initiator"/>
    <property type="match status" value="1"/>
</dbReference>
<dbReference type="AlphaFoldDB" id="A0A5E4TX06"/>
<evidence type="ECO:0000313" key="2">
    <source>
        <dbReference type="Proteomes" id="UP000337189"/>
    </source>
</evidence>
<evidence type="ECO:0000313" key="1">
    <source>
        <dbReference type="EMBL" id="VVD90449.1"/>
    </source>
</evidence>
<dbReference type="InterPro" id="IPR020288">
    <property type="entry name" value="Sheath_initiator"/>
</dbReference>
<dbReference type="RefSeq" id="WP_150690086.1">
    <property type="nucleotide sequence ID" value="NZ_CABPSJ010000002.1"/>
</dbReference>
<gene>
    <name evidence="1" type="ORF">PCO31110_01590</name>
</gene>
<protein>
    <recommendedName>
        <fullName evidence="3">Bacteriophage protein</fullName>
    </recommendedName>
</protein>
<dbReference type="OrthoDB" id="9812969at2"/>